<dbReference type="AlphaFoldDB" id="A0A6A7ABY8"/>
<reference evidence="2" key="1">
    <citation type="journal article" date="2020" name="Stud. Mycol.">
        <title>101 Dothideomycetes genomes: a test case for predicting lifestyles and emergence of pathogens.</title>
        <authorList>
            <person name="Haridas S."/>
            <person name="Albert R."/>
            <person name="Binder M."/>
            <person name="Bloem J."/>
            <person name="Labutti K."/>
            <person name="Salamov A."/>
            <person name="Andreopoulos B."/>
            <person name="Baker S."/>
            <person name="Barry K."/>
            <person name="Bills G."/>
            <person name="Bluhm B."/>
            <person name="Cannon C."/>
            <person name="Castanera R."/>
            <person name="Culley D."/>
            <person name="Daum C."/>
            <person name="Ezra D."/>
            <person name="Gonzalez J."/>
            <person name="Henrissat B."/>
            <person name="Kuo A."/>
            <person name="Liang C."/>
            <person name="Lipzen A."/>
            <person name="Lutzoni F."/>
            <person name="Magnuson J."/>
            <person name="Mondo S."/>
            <person name="Nolan M."/>
            <person name="Ohm R."/>
            <person name="Pangilinan J."/>
            <person name="Park H.-J."/>
            <person name="Ramirez L."/>
            <person name="Alfaro M."/>
            <person name="Sun H."/>
            <person name="Tritt A."/>
            <person name="Yoshinaga Y."/>
            <person name="Zwiers L.-H."/>
            <person name="Turgeon B."/>
            <person name="Goodwin S."/>
            <person name="Spatafora J."/>
            <person name="Crous P."/>
            <person name="Grigoriev I."/>
        </authorList>
    </citation>
    <scope>NUCLEOTIDE SEQUENCE</scope>
    <source>
        <strain evidence="2">CBS 113818</strain>
    </source>
</reference>
<dbReference type="Proteomes" id="UP000799424">
    <property type="component" value="Unassembled WGS sequence"/>
</dbReference>
<evidence type="ECO:0000313" key="3">
    <source>
        <dbReference type="Proteomes" id="UP000799424"/>
    </source>
</evidence>
<evidence type="ECO:0000313" key="2">
    <source>
        <dbReference type="EMBL" id="KAF2830219.1"/>
    </source>
</evidence>
<keyword evidence="3" id="KW-1185">Reference proteome</keyword>
<organism evidence="2 3">
    <name type="scientific">Ophiobolus disseminans</name>
    <dbReference type="NCBI Taxonomy" id="1469910"/>
    <lineage>
        <taxon>Eukaryota</taxon>
        <taxon>Fungi</taxon>
        <taxon>Dikarya</taxon>
        <taxon>Ascomycota</taxon>
        <taxon>Pezizomycotina</taxon>
        <taxon>Dothideomycetes</taxon>
        <taxon>Pleosporomycetidae</taxon>
        <taxon>Pleosporales</taxon>
        <taxon>Pleosporineae</taxon>
        <taxon>Phaeosphaeriaceae</taxon>
        <taxon>Ophiobolus</taxon>
    </lineage>
</organism>
<dbReference type="EMBL" id="MU006220">
    <property type="protein sequence ID" value="KAF2830219.1"/>
    <property type="molecule type" value="Genomic_DNA"/>
</dbReference>
<gene>
    <name evidence="2" type="ORF">CC86DRAFT_379662</name>
</gene>
<protein>
    <submittedName>
        <fullName evidence="2">Uncharacterized protein</fullName>
    </submittedName>
</protein>
<sequence length="106" mass="11407">MSGPGSILRSSNSSTAHSSNSHISFEIPYRSEALSPTHPVASQDSKTIAAVDCAEESRIMWQYLHRDVADAGHRVKGCLRKVAVQVGGRKGRGTSDVREARLTVTS</sequence>
<evidence type="ECO:0000256" key="1">
    <source>
        <dbReference type="SAM" id="MobiDB-lite"/>
    </source>
</evidence>
<name>A0A6A7ABY8_9PLEO</name>
<feature type="compositionally biased region" description="Low complexity" evidence="1">
    <location>
        <begin position="10"/>
        <end position="21"/>
    </location>
</feature>
<feature type="region of interest" description="Disordered" evidence="1">
    <location>
        <begin position="1"/>
        <end position="21"/>
    </location>
</feature>
<accession>A0A6A7ABY8</accession>
<proteinExistence type="predicted"/>